<evidence type="ECO:0000313" key="4">
    <source>
        <dbReference type="Proteomes" id="UP001359559"/>
    </source>
</evidence>
<dbReference type="AlphaFoldDB" id="A0AAN9JNV0"/>
<keyword evidence="1" id="KW-0175">Coiled coil</keyword>
<gene>
    <name evidence="3" type="ORF">RJT34_13591</name>
</gene>
<comment type="caution">
    <text evidence="3">The sequence shown here is derived from an EMBL/GenBank/DDBJ whole genome shotgun (WGS) entry which is preliminary data.</text>
</comment>
<organism evidence="3 4">
    <name type="scientific">Clitoria ternatea</name>
    <name type="common">Butterfly pea</name>
    <dbReference type="NCBI Taxonomy" id="43366"/>
    <lineage>
        <taxon>Eukaryota</taxon>
        <taxon>Viridiplantae</taxon>
        <taxon>Streptophyta</taxon>
        <taxon>Embryophyta</taxon>
        <taxon>Tracheophyta</taxon>
        <taxon>Spermatophyta</taxon>
        <taxon>Magnoliopsida</taxon>
        <taxon>eudicotyledons</taxon>
        <taxon>Gunneridae</taxon>
        <taxon>Pentapetalae</taxon>
        <taxon>rosids</taxon>
        <taxon>fabids</taxon>
        <taxon>Fabales</taxon>
        <taxon>Fabaceae</taxon>
        <taxon>Papilionoideae</taxon>
        <taxon>50 kb inversion clade</taxon>
        <taxon>NPAAA clade</taxon>
        <taxon>indigoferoid/millettioid clade</taxon>
        <taxon>Phaseoleae</taxon>
        <taxon>Clitoria</taxon>
    </lineage>
</organism>
<name>A0AAN9JNV0_CLITE</name>
<feature type="coiled-coil region" evidence="1">
    <location>
        <begin position="43"/>
        <end position="70"/>
    </location>
</feature>
<reference evidence="3 4" key="1">
    <citation type="submission" date="2024-01" db="EMBL/GenBank/DDBJ databases">
        <title>The genomes of 5 underutilized Papilionoideae crops provide insights into root nodulation and disease resistance.</title>
        <authorList>
            <person name="Yuan L."/>
        </authorList>
    </citation>
    <scope>NUCLEOTIDE SEQUENCE [LARGE SCALE GENOMIC DNA]</scope>
    <source>
        <strain evidence="3">LY-2023</strain>
        <tissue evidence="3">Leaf</tissue>
    </source>
</reference>
<accession>A0AAN9JNV0</accession>
<dbReference type="PANTHER" id="PTHR36386:SF1">
    <property type="entry name" value="OS06G0683900 PROTEIN"/>
    <property type="match status" value="1"/>
</dbReference>
<feature type="region of interest" description="Disordered" evidence="2">
    <location>
        <begin position="1"/>
        <end position="31"/>
    </location>
</feature>
<feature type="compositionally biased region" description="Polar residues" evidence="2">
    <location>
        <begin position="1"/>
        <end position="24"/>
    </location>
</feature>
<dbReference type="PANTHER" id="PTHR36386">
    <property type="entry name" value="OS06G0683900 PROTEIN"/>
    <property type="match status" value="1"/>
</dbReference>
<proteinExistence type="predicted"/>
<sequence>MRTSWSSSECTKENLSPTALNSSLKPYKPKFKSHNTNKVKVFSSFADDKKKNINDEIQEIETEIKRLTTCLDTDGVESSEIVFLEASGDHQRRNGENLCRYNNRQCGDVRKRSLPENGEGSEVRVKKRWEVPNKSSEEEQEQGVSGMVFLPKIKTLKCVNESPRDSGVVKRVAELVGKKSYFYLDERGCFLGSRFS</sequence>
<evidence type="ECO:0000256" key="2">
    <source>
        <dbReference type="SAM" id="MobiDB-lite"/>
    </source>
</evidence>
<dbReference type="Proteomes" id="UP001359559">
    <property type="component" value="Unassembled WGS sequence"/>
</dbReference>
<evidence type="ECO:0000256" key="1">
    <source>
        <dbReference type="SAM" id="Coils"/>
    </source>
</evidence>
<evidence type="ECO:0000313" key="3">
    <source>
        <dbReference type="EMBL" id="KAK7302695.1"/>
    </source>
</evidence>
<keyword evidence="4" id="KW-1185">Reference proteome</keyword>
<dbReference type="EMBL" id="JAYKXN010000003">
    <property type="protein sequence ID" value="KAK7302695.1"/>
    <property type="molecule type" value="Genomic_DNA"/>
</dbReference>
<protein>
    <submittedName>
        <fullName evidence="3">Uncharacterized protein</fullName>
    </submittedName>
</protein>